<dbReference type="GO" id="GO:0009103">
    <property type="term" value="P:lipopolysaccharide biosynthetic process"/>
    <property type="evidence" value="ECO:0007669"/>
    <property type="project" value="UniProtKB-KW"/>
</dbReference>
<evidence type="ECO:0000313" key="14">
    <source>
        <dbReference type="Proteomes" id="UP001213664"/>
    </source>
</evidence>
<evidence type="ECO:0000256" key="8">
    <source>
        <dbReference type="ARBA" id="ARBA00022989"/>
    </source>
</evidence>
<dbReference type="GO" id="GO:0009245">
    <property type="term" value="P:lipid A biosynthetic process"/>
    <property type="evidence" value="ECO:0007669"/>
    <property type="project" value="UniProtKB-KW"/>
</dbReference>
<feature type="transmembrane region" description="Helical" evidence="11">
    <location>
        <begin position="104"/>
        <end position="122"/>
    </location>
</feature>
<feature type="domain" description="EamA" evidence="12">
    <location>
        <begin position="51"/>
        <end position="120"/>
    </location>
</feature>
<dbReference type="AlphaFoldDB" id="A0AAJ6BKP7"/>
<dbReference type="Proteomes" id="UP001213664">
    <property type="component" value="Chromosome"/>
</dbReference>
<evidence type="ECO:0000313" key="13">
    <source>
        <dbReference type="EMBL" id="WEK39214.1"/>
    </source>
</evidence>
<sequence>MKSSSKAFYIIGFLSLMAFDTLAQLCFKQAGSSALPLEFSSSWLARVFSQPWIYGAMAGYIGAFFTWMTLLQRAPVGPAFAASHLEIVSVLALSAVLFREVIGWPQLLGTALILGGIVFLAVGEGRLSREAEPEPLG</sequence>
<evidence type="ECO:0000256" key="6">
    <source>
        <dbReference type="ARBA" id="ARBA00022692"/>
    </source>
</evidence>
<dbReference type="InterPro" id="IPR000620">
    <property type="entry name" value="EamA_dom"/>
</dbReference>
<comment type="subcellular location">
    <subcellularLocation>
        <location evidence="1">Cell membrane</location>
        <topology evidence="1">Multi-pass membrane protein</topology>
    </subcellularLocation>
</comment>
<organism evidence="13 14">
    <name type="scientific">Candidatus Brevundimonas colombiensis</name>
    <dbReference type="NCBI Taxonomy" id="3121376"/>
    <lineage>
        <taxon>Bacteria</taxon>
        <taxon>Pseudomonadati</taxon>
        <taxon>Pseudomonadota</taxon>
        <taxon>Alphaproteobacteria</taxon>
        <taxon>Caulobacterales</taxon>
        <taxon>Caulobacteraceae</taxon>
        <taxon>Brevundimonas</taxon>
    </lineage>
</organism>
<keyword evidence="3" id="KW-0444">Lipid biosynthesis</keyword>
<evidence type="ECO:0000256" key="1">
    <source>
        <dbReference type="ARBA" id="ARBA00004651"/>
    </source>
</evidence>
<keyword evidence="9" id="KW-0443">Lipid metabolism</keyword>
<reference evidence="13" key="1">
    <citation type="submission" date="2023-03" db="EMBL/GenBank/DDBJ databases">
        <title>Andean soil-derived lignocellulolytic bacterial consortium as a source of novel taxa and putative plastic-active enzymes.</title>
        <authorList>
            <person name="Diaz-Garcia L."/>
            <person name="Chuvochina M."/>
            <person name="Feuerriegel G."/>
            <person name="Bunk B."/>
            <person name="Sproer C."/>
            <person name="Streit W.R."/>
            <person name="Rodriguez L.M."/>
            <person name="Overmann J."/>
            <person name="Jimenez D.J."/>
        </authorList>
    </citation>
    <scope>NUCLEOTIDE SEQUENCE</scope>
    <source>
        <strain evidence="13">MAG 833</strain>
    </source>
</reference>
<dbReference type="GO" id="GO:0022857">
    <property type="term" value="F:transmembrane transporter activity"/>
    <property type="evidence" value="ECO:0007669"/>
    <property type="project" value="InterPro"/>
</dbReference>
<dbReference type="InterPro" id="IPR037185">
    <property type="entry name" value="EmrE-like"/>
</dbReference>
<dbReference type="InterPro" id="IPR000390">
    <property type="entry name" value="Small_drug/metabolite_transptr"/>
</dbReference>
<dbReference type="GO" id="GO:0005886">
    <property type="term" value="C:plasma membrane"/>
    <property type="evidence" value="ECO:0007669"/>
    <property type="project" value="UniProtKB-SubCell"/>
</dbReference>
<feature type="transmembrane region" description="Helical" evidence="11">
    <location>
        <begin position="78"/>
        <end position="98"/>
    </location>
</feature>
<dbReference type="PANTHER" id="PTHR30561">
    <property type="entry name" value="SMR FAMILY PROTON-DEPENDENT DRUG EFFLUX TRANSPORTER SUGE"/>
    <property type="match status" value="1"/>
</dbReference>
<dbReference type="Pfam" id="PF00892">
    <property type="entry name" value="EamA"/>
    <property type="match status" value="1"/>
</dbReference>
<evidence type="ECO:0000256" key="2">
    <source>
        <dbReference type="ARBA" id="ARBA00022475"/>
    </source>
</evidence>
<name>A0AAJ6BKP7_9CAUL</name>
<evidence type="ECO:0000259" key="12">
    <source>
        <dbReference type="Pfam" id="PF00892"/>
    </source>
</evidence>
<dbReference type="SUPFAM" id="SSF103481">
    <property type="entry name" value="Multidrug resistance efflux transporter EmrE"/>
    <property type="match status" value="1"/>
</dbReference>
<evidence type="ECO:0000256" key="9">
    <source>
        <dbReference type="ARBA" id="ARBA00023098"/>
    </source>
</evidence>
<keyword evidence="4" id="KW-0997">Cell inner membrane</keyword>
<evidence type="ECO:0000256" key="3">
    <source>
        <dbReference type="ARBA" id="ARBA00022516"/>
    </source>
</evidence>
<keyword evidence="5" id="KW-0441">Lipid A biosynthesis</keyword>
<evidence type="ECO:0000256" key="10">
    <source>
        <dbReference type="ARBA" id="ARBA00023136"/>
    </source>
</evidence>
<keyword evidence="2" id="KW-1003">Cell membrane</keyword>
<evidence type="ECO:0000256" key="11">
    <source>
        <dbReference type="SAM" id="Phobius"/>
    </source>
</evidence>
<feature type="transmembrane region" description="Helical" evidence="11">
    <location>
        <begin position="52"/>
        <end position="71"/>
    </location>
</feature>
<keyword evidence="7" id="KW-0448">Lipopolysaccharide biosynthesis</keyword>
<keyword evidence="8 11" id="KW-1133">Transmembrane helix</keyword>
<dbReference type="EMBL" id="CP119326">
    <property type="protein sequence ID" value="WEK39214.1"/>
    <property type="molecule type" value="Genomic_DNA"/>
</dbReference>
<evidence type="ECO:0000256" key="7">
    <source>
        <dbReference type="ARBA" id="ARBA00022985"/>
    </source>
</evidence>
<accession>A0AAJ6BKP7</accession>
<evidence type="ECO:0000256" key="4">
    <source>
        <dbReference type="ARBA" id="ARBA00022519"/>
    </source>
</evidence>
<keyword evidence="10 11" id="KW-0472">Membrane</keyword>
<proteinExistence type="predicted"/>
<dbReference type="Gene3D" id="1.10.3730.20">
    <property type="match status" value="1"/>
</dbReference>
<dbReference type="PANTHER" id="PTHR30561:SF9">
    <property type="entry name" value="4-AMINO-4-DEOXY-L-ARABINOSE-PHOSPHOUNDECAPRENOL FLIPPASE SUBUNIT ARNF-RELATED"/>
    <property type="match status" value="1"/>
</dbReference>
<keyword evidence="6 11" id="KW-0812">Transmembrane</keyword>
<protein>
    <submittedName>
        <fullName evidence="13">EamA family transporter</fullName>
    </submittedName>
</protein>
<evidence type="ECO:0000256" key="5">
    <source>
        <dbReference type="ARBA" id="ARBA00022556"/>
    </source>
</evidence>
<gene>
    <name evidence="13" type="ORF">P0Y50_11760</name>
</gene>